<proteinExistence type="predicted"/>
<sequence>MGDRWTTDEVLALAPDASSAKAGQKLATPTPWSGTGAADSLVWGHCKGSGKTPYQTIVELTSPAFKCSCPSRKFPCKHALGLLLLWAQGEVADAAQPADHAAAWLAARRERQSAAPAQPAASKDPGRAASTAAQRVRRVGSGIDELQLWLTDQLGHGLAGTDVDAYGRFDGVAARLVDAQAPGLASKIRALPELFAGPTSGVDWPARLLEEFGSLWSLSAAHQRLDLLPADLAATVRRHIGYPVAKADVLAAEGITDTWLCLGRRDTDDDRLQTRRTWIWGAKTKRFGVLLDYAPKGGVLPMRPRVGATLVAAMHFYPGSPLLRCLYDDAESPQPDAESPQPDALPHPDPLGMLVLSDIAAARRAHAQAIADDPWARRWPVVLDARLGRTVAGRPAAIDHTGDAIDILVTGERWPLLLALTGGARVPIFGSLGTDGLDVESVIVDGGVVRV</sequence>
<keyword evidence="5" id="KW-1185">Reference proteome</keyword>
<dbReference type="PROSITE" id="PS50966">
    <property type="entry name" value="ZF_SWIM"/>
    <property type="match status" value="1"/>
</dbReference>
<dbReference type="RefSeq" id="WP_005206386.1">
    <property type="nucleotide sequence ID" value="NZ_BAFC01000070.1"/>
</dbReference>
<dbReference type="EMBL" id="BAFC01000070">
    <property type="protein sequence ID" value="GAB39520.1"/>
    <property type="molecule type" value="Genomic_DNA"/>
</dbReference>
<protein>
    <recommendedName>
        <fullName evidence="3">SWIM-type domain-containing protein</fullName>
    </recommendedName>
</protein>
<evidence type="ECO:0000256" key="1">
    <source>
        <dbReference type="PROSITE-ProRule" id="PRU00325"/>
    </source>
</evidence>
<dbReference type="AlphaFoldDB" id="H5U1B2"/>
<keyword evidence="1" id="KW-0479">Metal-binding</keyword>
<keyword evidence="1" id="KW-0863">Zinc-finger</keyword>
<feature type="compositionally biased region" description="Low complexity" evidence="2">
    <location>
        <begin position="113"/>
        <end position="122"/>
    </location>
</feature>
<gene>
    <name evidence="4" type="ORF">GOSPT_070_00080</name>
</gene>
<feature type="region of interest" description="Disordered" evidence="2">
    <location>
        <begin position="107"/>
        <end position="132"/>
    </location>
</feature>
<comment type="caution">
    <text evidence="4">The sequence shown here is derived from an EMBL/GenBank/DDBJ whole genome shotgun (WGS) entry which is preliminary data.</text>
</comment>
<feature type="region of interest" description="Disordered" evidence="2">
    <location>
        <begin position="328"/>
        <end position="347"/>
    </location>
</feature>
<feature type="domain" description="SWIM-type" evidence="3">
    <location>
        <begin position="54"/>
        <end position="87"/>
    </location>
</feature>
<evidence type="ECO:0000259" key="3">
    <source>
        <dbReference type="PROSITE" id="PS50966"/>
    </source>
</evidence>
<evidence type="ECO:0000256" key="2">
    <source>
        <dbReference type="SAM" id="MobiDB-lite"/>
    </source>
</evidence>
<dbReference type="Pfam" id="PF04434">
    <property type="entry name" value="SWIM"/>
    <property type="match status" value="1"/>
</dbReference>
<evidence type="ECO:0000313" key="4">
    <source>
        <dbReference type="EMBL" id="GAB39520.1"/>
    </source>
</evidence>
<dbReference type="InterPro" id="IPR007527">
    <property type="entry name" value="Znf_SWIM"/>
</dbReference>
<accession>H5U1B2</accession>
<evidence type="ECO:0000313" key="5">
    <source>
        <dbReference type="Proteomes" id="UP000005845"/>
    </source>
</evidence>
<dbReference type="GO" id="GO:0008270">
    <property type="term" value="F:zinc ion binding"/>
    <property type="evidence" value="ECO:0007669"/>
    <property type="project" value="UniProtKB-KW"/>
</dbReference>
<keyword evidence="1" id="KW-0862">Zinc</keyword>
<dbReference type="eggNOG" id="COG4715">
    <property type="taxonomic scope" value="Bacteria"/>
</dbReference>
<reference evidence="4 5" key="1">
    <citation type="submission" date="2012-02" db="EMBL/GenBank/DDBJ databases">
        <title>Whole genome shotgun sequence of Gordonia sputi NBRC 100414.</title>
        <authorList>
            <person name="Yoshida I."/>
            <person name="Hosoyama A."/>
            <person name="Tsuchikane K."/>
            <person name="Katsumata H."/>
            <person name="Yamazaki S."/>
            <person name="Fujita N."/>
        </authorList>
    </citation>
    <scope>NUCLEOTIDE SEQUENCE [LARGE SCALE GENOMIC DNA]</scope>
    <source>
        <strain evidence="4 5">NBRC 100414</strain>
    </source>
</reference>
<organism evidence="4 5">
    <name type="scientific">Gordonia sputi NBRC 100414</name>
    <dbReference type="NCBI Taxonomy" id="1089453"/>
    <lineage>
        <taxon>Bacteria</taxon>
        <taxon>Bacillati</taxon>
        <taxon>Actinomycetota</taxon>
        <taxon>Actinomycetes</taxon>
        <taxon>Mycobacteriales</taxon>
        <taxon>Gordoniaceae</taxon>
        <taxon>Gordonia</taxon>
    </lineage>
</organism>
<dbReference type="Proteomes" id="UP000005845">
    <property type="component" value="Unassembled WGS sequence"/>
</dbReference>
<name>H5U1B2_9ACTN</name>